<dbReference type="Pfam" id="PF12511">
    <property type="entry name" value="DUF3716"/>
    <property type="match status" value="1"/>
</dbReference>
<sequence length="182" mass="18989">MSVVRAGDGSGGLVPGGQGLVSRVESTPGERYKVLHLLTGDAAVRTAMEEYCVNDLQRALWALPSVDVDVRIPVDQSIETWIAKVKTRQSYLNGILIQSRGRTGLVCDKCARNAHPFPACVRAAGHFGGACGCCEYQSGRASCSVRGLPDKDAEDRARTRGLGGAGGAAGGAEVVDLTGDSD</sequence>
<evidence type="ECO:0000256" key="1">
    <source>
        <dbReference type="SAM" id="MobiDB-lite"/>
    </source>
</evidence>
<dbReference type="InterPro" id="IPR022190">
    <property type="entry name" value="DUF3716"/>
</dbReference>
<accession>A0AA38R134</accession>
<proteinExistence type="predicted"/>
<keyword evidence="3" id="KW-1185">Reference proteome</keyword>
<feature type="region of interest" description="Disordered" evidence="1">
    <location>
        <begin position="154"/>
        <end position="182"/>
    </location>
</feature>
<reference evidence="2" key="1">
    <citation type="submission" date="2022-07" db="EMBL/GenBank/DDBJ databases">
        <title>Fungi with potential for degradation of polypropylene.</title>
        <authorList>
            <person name="Gostincar C."/>
        </authorList>
    </citation>
    <scope>NUCLEOTIDE SEQUENCE</scope>
    <source>
        <strain evidence="2">EXF-13308</strain>
    </source>
</reference>
<dbReference type="EMBL" id="JANBVO010000239">
    <property type="protein sequence ID" value="KAJ9129308.1"/>
    <property type="molecule type" value="Genomic_DNA"/>
</dbReference>
<protein>
    <submittedName>
        <fullName evidence="2">Uncharacterized protein</fullName>
    </submittedName>
</protein>
<evidence type="ECO:0000313" key="2">
    <source>
        <dbReference type="EMBL" id="KAJ9129308.1"/>
    </source>
</evidence>
<name>A0AA38R134_9PEZI</name>
<dbReference type="Proteomes" id="UP001174694">
    <property type="component" value="Unassembled WGS sequence"/>
</dbReference>
<gene>
    <name evidence="2" type="ORF">NKR23_g12563</name>
</gene>
<feature type="compositionally biased region" description="Gly residues" evidence="1">
    <location>
        <begin position="161"/>
        <end position="170"/>
    </location>
</feature>
<dbReference type="AlphaFoldDB" id="A0AA38R134"/>
<evidence type="ECO:0000313" key="3">
    <source>
        <dbReference type="Proteomes" id="UP001174694"/>
    </source>
</evidence>
<comment type="caution">
    <text evidence="2">The sequence shown here is derived from an EMBL/GenBank/DDBJ whole genome shotgun (WGS) entry which is preliminary data.</text>
</comment>
<organism evidence="2 3">
    <name type="scientific">Pleurostoma richardsiae</name>
    <dbReference type="NCBI Taxonomy" id="41990"/>
    <lineage>
        <taxon>Eukaryota</taxon>
        <taxon>Fungi</taxon>
        <taxon>Dikarya</taxon>
        <taxon>Ascomycota</taxon>
        <taxon>Pezizomycotina</taxon>
        <taxon>Sordariomycetes</taxon>
        <taxon>Sordariomycetidae</taxon>
        <taxon>Calosphaeriales</taxon>
        <taxon>Pleurostomataceae</taxon>
        <taxon>Pleurostoma</taxon>
    </lineage>
</organism>